<evidence type="ECO:0000313" key="2">
    <source>
        <dbReference type="EMBL" id="GGE61639.1"/>
    </source>
</evidence>
<dbReference type="AlphaFoldDB" id="A0A917EP68"/>
<keyword evidence="3" id="KW-1185">Reference proteome</keyword>
<feature type="transmembrane region" description="Helical" evidence="1">
    <location>
        <begin position="63"/>
        <end position="83"/>
    </location>
</feature>
<reference evidence="2" key="1">
    <citation type="journal article" date="2014" name="Int. J. Syst. Evol. Microbiol.">
        <title>Complete genome sequence of Corynebacterium casei LMG S-19264T (=DSM 44701T), isolated from a smear-ripened cheese.</title>
        <authorList>
            <consortium name="US DOE Joint Genome Institute (JGI-PGF)"/>
            <person name="Walter F."/>
            <person name="Albersmeier A."/>
            <person name="Kalinowski J."/>
            <person name="Ruckert C."/>
        </authorList>
    </citation>
    <scope>NUCLEOTIDE SEQUENCE</scope>
    <source>
        <strain evidence="2">CGMCC 1.12698</strain>
    </source>
</reference>
<evidence type="ECO:0000256" key="1">
    <source>
        <dbReference type="SAM" id="Phobius"/>
    </source>
</evidence>
<keyword evidence="1" id="KW-0472">Membrane</keyword>
<feature type="transmembrane region" description="Helical" evidence="1">
    <location>
        <begin position="95"/>
        <end position="113"/>
    </location>
</feature>
<reference evidence="2" key="2">
    <citation type="submission" date="2020-09" db="EMBL/GenBank/DDBJ databases">
        <authorList>
            <person name="Sun Q."/>
            <person name="Zhou Y."/>
        </authorList>
    </citation>
    <scope>NUCLEOTIDE SEQUENCE</scope>
    <source>
        <strain evidence="2">CGMCC 1.12698</strain>
    </source>
</reference>
<dbReference type="EMBL" id="BMFK01000001">
    <property type="protein sequence ID" value="GGE61639.1"/>
    <property type="molecule type" value="Genomic_DNA"/>
</dbReference>
<keyword evidence="1" id="KW-1133">Transmembrane helix</keyword>
<evidence type="ECO:0000313" key="3">
    <source>
        <dbReference type="Proteomes" id="UP000605259"/>
    </source>
</evidence>
<evidence type="ECO:0008006" key="4">
    <source>
        <dbReference type="Google" id="ProtNLM"/>
    </source>
</evidence>
<gene>
    <name evidence="2" type="ORF">GCM10007140_09960</name>
</gene>
<feature type="transmembrane region" description="Helical" evidence="1">
    <location>
        <begin position="6"/>
        <end position="25"/>
    </location>
</feature>
<feature type="transmembrane region" description="Helical" evidence="1">
    <location>
        <begin position="37"/>
        <end position="57"/>
    </location>
</feature>
<name>A0A917EP68_9BACI</name>
<protein>
    <recommendedName>
        <fullName evidence="4">Ammonia permease</fullName>
    </recommendedName>
</protein>
<accession>A0A917EP68</accession>
<proteinExistence type="predicted"/>
<sequence>MALLWVFFMPILVACGTIGGIVLIIEGIKHRKIFAGVMGLICFLFIAMPFIGWAVGIDLEQDLLISTVTYWSIFSFVALLACLSGIRNQIKSIRNIGFLICLAGILGVVFYQSM</sequence>
<dbReference type="Proteomes" id="UP000605259">
    <property type="component" value="Unassembled WGS sequence"/>
</dbReference>
<keyword evidence="1" id="KW-0812">Transmembrane</keyword>
<comment type="caution">
    <text evidence="2">The sequence shown here is derived from an EMBL/GenBank/DDBJ whole genome shotgun (WGS) entry which is preliminary data.</text>
</comment>
<organism evidence="2 3">
    <name type="scientific">Priestia taiwanensis</name>
    <dbReference type="NCBI Taxonomy" id="1347902"/>
    <lineage>
        <taxon>Bacteria</taxon>
        <taxon>Bacillati</taxon>
        <taxon>Bacillota</taxon>
        <taxon>Bacilli</taxon>
        <taxon>Bacillales</taxon>
        <taxon>Bacillaceae</taxon>
        <taxon>Priestia</taxon>
    </lineage>
</organism>
<dbReference type="RefSeq" id="WP_229722144.1">
    <property type="nucleotide sequence ID" value="NZ_BMFK01000001.1"/>
</dbReference>